<accession>A0ABU1AQ15</accession>
<comment type="caution">
    <text evidence="2">The sequence shown here is derived from an EMBL/GenBank/DDBJ whole genome shotgun (WGS) entry which is preliminary data.</text>
</comment>
<reference evidence="2 3" key="1">
    <citation type="submission" date="2023-04" db="EMBL/GenBank/DDBJ databases">
        <title>A novel bacteria isolated from coastal sediment.</title>
        <authorList>
            <person name="Liu X.-J."/>
            <person name="Du Z.-J."/>
        </authorList>
    </citation>
    <scope>NUCLEOTIDE SEQUENCE [LARGE SCALE GENOMIC DNA]</scope>
    <source>
        <strain evidence="2 3">SDUM461003</strain>
    </source>
</reference>
<evidence type="ECO:0000256" key="1">
    <source>
        <dbReference type="SAM" id="SignalP"/>
    </source>
</evidence>
<dbReference type="Proteomes" id="UP001225316">
    <property type="component" value="Unassembled WGS sequence"/>
</dbReference>
<proteinExistence type="predicted"/>
<feature type="signal peptide" evidence="1">
    <location>
        <begin position="1"/>
        <end position="19"/>
    </location>
</feature>
<evidence type="ECO:0008006" key="4">
    <source>
        <dbReference type="Google" id="ProtNLM"/>
    </source>
</evidence>
<evidence type="ECO:0000313" key="2">
    <source>
        <dbReference type="EMBL" id="MDQ8206254.1"/>
    </source>
</evidence>
<name>A0ABU1AQ15_9BACT</name>
<evidence type="ECO:0000313" key="3">
    <source>
        <dbReference type="Proteomes" id="UP001225316"/>
    </source>
</evidence>
<gene>
    <name evidence="2" type="ORF">QEH52_01945</name>
</gene>
<feature type="chain" id="PRO_5045763208" description="Outer membrane lipoprotein-sorting protein" evidence="1">
    <location>
        <begin position="20"/>
        <end position="242"/>
    </location>
</feature>
<sequence length="242" mass="26754">MKILLRTCFLCLAAASLCAQDISEKEIIDRARATVGSEAALDGLVTLELIGSLEPADTNIPSATILIVARKPLSQRLEIKVDDIVETTILDCKRGCIIRSNLNAGASQMRDLVGTELERVSYSTRQFFNYFRPDFKNGETVRLLGSETYRGVRCYKLQYEYPGGFKTVRYFSLADDTLVSTVSENGVESVGVGSQVVGGIKFPTKIEHYEGDRKLHTIVIHELKVNQPLTAGIFEIPEGDTQ</sequence>
<dbReference type="EMBL" id="JARXHW010000002">
    <property type="protein sequence ID" value="MDQ8206254.1"/>
    <property type="molecule type" value="Genomic_DNA"/>
</dbReference>
<dbReference type="RefSeq" id="WP_308948275.1">
    <property type="nucleotide sequence ID" value="NZ_JARXHW010000002.1"/>
</dbReference>
<protein>
    <recommendedName>
        <fullName evidence="4">Outer membrane lipoprotein-sorting protein</fullName>
    </recommendedName>
</protein>
<keyword evidence="3" id="KW-1185">Reference proteome</keyword>
<organism evidence="2 3">
    <name type="scientific">Thalassobacterium maritimum</name>
    <dbReference type="NCBI Taxonomy" id="3041265"/>
    <lineage>
        <taxon>Bacteria</taxon>
        <taxon>Pseudomonadati</taxon>
        <taxon>Verrucomicrobiota</taxon>
        <taxon>Opitutia</taxon>
        <taxon>Puniceicoccales</taxon>
        <taxon>Coraliomargaritaceae</taxon>
        <taxon>Thalassobacterium</taxon>
    </lineage>
</organism>
<keyword evidence="1" id="KW-0732">Signal</keyword>